<feature type="domain" description="FAD/NAD(P)-binding" evidence="15">
    <location>
        <begin position="6"/>
        <end position="324"/>
    </location>
</feature>
<dbReference type="Pfam" id="PF02852">
    <property type="entry name" value="Pyr_redox_dim"/>
    <property type="match status" value="1"/>
</dbReference>
<evidence type="ECO:0000256" key="3">
    <source>
        <dbReference type="ARBA" id="ARBA00007532"/>
    </source>
</evidence>
<feature type="domain" description="Pyridine nucleotide-disulphide oxidoreductase dimerisation" evidence="14">
    <location>
        <begin position="343"/>
        <end position="454"/>
    </location>
</feature>
<evidence type="ECO:0000256" key="9">
    <source>
        <dbReference type="ARBA" id="ARBA00022857"/>
    </source>
</evidence>
<evidence type="ECO:0000256" key="6">
    <source>
        <dbReference type="ARBA" id="ARBA00022490"/>
    </source>
</evidence>
<dbReference type="InterPro" id="IPR004099">
    <property type="entry name" value="Pyr_nucl-diS_OxRdtase_dimer"/>
</dbReference>
<accession>A0A2A5C851</accession>
<dbReference type="GO" id="GO:0050660">
    <property type="term" value="F:flavin adenine dinucleotide binding"/>
    <property type="evidence" value="ECO:0007669"/>
    <property type="project" value="TreeGrafter"/>
</dbReference>
<proteinExistence type="inferred from homology"/>
<dbReference type="FunFam" id="3.30.390.30:FF:000002">
    <property type="entry name" value="Soluble pyridine nucleotide transhydrogenase"/>
    <property type="match status" value="1"/>
</dbReference>
<dbReference type="InterPro" id="IPR050151">
    <property type="entry name" value="Class-I_Pyr_Nuc-Dis_Oxidored"/>
</dbReference>
<evidence type="ECO:0000256" key="7">
    <source>
        <dbReference type="ARBA" id="ARBA00022630"/>
    </source>
</evidence>
<dbReference type="InterPro" id="IPR016156">
    <property type="entry name" value="FAD/NAD-linked_Rdtase_dimer_sf"/>
</dbReference>
<comment type="subcellular location">
    <subcellularLocation>
        <location evidence="2">Cytoplasm</location>
    </subcellularLocation>
</comment>
<keyword evidence="9" id="KW-0521">NADP</keyword>
<name>A0A2A5C851_9GAMM</name>
<keyword evidence="8 13" id="KW-0274">FAD</keyword>
<dbReference type="NCBIfam" id="NF003585">
    <property type="entry name" value="PRK05249.1"/>
    <property type="match status" value="1"/>
</dbReference>
<dbReference type="Gene3D" id="3.30.390.30">
    <property type="match status" value="1"/>
</dbReference>
<feature type="binding site" evidence="13">
    <location>
        <position position="309"/>
    </location>
    <ligand>
        <name>FAD</name>
        <dbReference type="ChEBI" id="CHEBI:57692"/>
    </ligand>
</feature>
<evidence type="ECO:0000256" key="5">
    <source>
        <dbReference type="ARBA" id="ARBA00016603"/>
    </source>
</evidence>
<dbReference type="PRINTS" id="PR00411">
    <property type="entry name" value="PNDRDTASEI"/>
</dbReference>
<dbReference type="PANTHER" id="PTHR22912">
    <property type="entry name" value="DISULFIDE OXIDOREDUCTASE"/>
    <property type="match status" value="1"/>
</dbReference>
<evidence type="ECO:0000313" key="17">
    <source>
        <dbReference type="Proteomes" id="UP000228987"/>
    </source>
</evidence>
<dbReference type="FunFam" id="3.50.50.60:FF:000008">
    <property type="entry name" value="Soluble pyridine nucleotide transhydrogenase"/>
    <property type="match status" value="1"/>
</dbReference>
<dbReference type="EMBL" id="NVWI01000013">
    <property type="protein sequence ID" value="PCJ39650.1"/>
    <property type="molecule type" value="Genomic_DNA"/>
</dbReference>
<dbReference type="AlphaFoldDB" id="A0A2A5C851"/>
<comment type="similarity">
    <text evidence="3">Belongs to the class-I pyridine nucleotide-disulfide oxidoreductase family.</text>
</comment>
<evidence type="ECO:0000256" key="1">
    <source>
        <dbReference type="ARBA" id="ARBA00002842"/>
    </source>
</evidence>
<gene>
    <name evidence="16" type="ORF">COA71_13470</name>
</gene>
<dbReference type="SUPFAM" id="SSF51905">
    <property type="entry name" value="FAD/NAD(P)-binding domain"/>
    <property type="match status" value="1"/>
</dbReference>
<dbReference type="InterPro" id="IPR036188">
    <property type="entry name" value="FAD/NAD-bd_sf"/>
</dbReference>
<protein>
    <recommendedName>
        <fullName evidence="5">Soluble pyridine nucleotide transhydrogenase</fullName>
        <ecNumber evidence="4">1.6.1.1</ecNumber>
    </recommendedName>
    <alternativeName>
        <fullName evidence="12">NAD(P)(+) transhydrogenase [B-specific]</fullName>
    </alternativeName>
</protein>
<dbReference type="EC" id="1.6.1.1" evidence="4"/>
<evidence type="ECO:0000256" key="11">
    <source>
        <dbReference type="ARBA" id="ARBA00023027"/>
    </source>
</evidence>
<dbReference type="Proteomes" id="UP000228987">
    <property type="component" value="Unassembled WGS sequence"/>
</dbReference>
<evidence type="ECO:0000313" key="16">
    <source>
        <dbReference type="EMBL" id="PCJ39650.1"/>
    </source>
</evidence>
<dbReference type="GO" id="GO:0005829">
    <property type="term" value="C:cytosol"/>
    <property type="evidence" value="ECO:0007669"/>
    <property type="project" value="TreeGrafter"/>
</dbReference>
<dbReference type="SUPFAM" id="SSF55424">
    <property type="entry name" value="FAD/NAD-linked reductases, dimerisation (C-terminal) domain"/>
    <property type="match status" value="1"/>
</dbReference>
<reference evidence="17" key="1">
    <citation type="submission" date="2017-08" db="EMBL/GenBank/DDBJ databases">
        <title>A dynamic microbial community with high functional redundancy inhabits the cold, oxic subseafloor aquifer.</title>
        <authorList>
            <person name="Tully B.J."/>
            <person name="Wheat C.G."/>
            <person name="Glazer B.T."/>
            <person name="Huber J.A."/>
        </authorList>
    </citation>
    <scope>NUCLEOTIDE SEQUENCE [LARGE SCALE GENOMIC DNA]</scope>
</reference>
<keyword evidence="13" id="KW-0547">Nucleotide-binding</keyword>
<dbReference type="GO" id="GO:0003957">
    <property type="term" value="F:NAD(P)+ transhydrogenase (Si-specific) activity"/>
    <property type="evidence" value="ECO:0007669"/>
    <property type="project" value="UniProtKB-EC"/>
</dbReference>
<comment type="function">
    <text evidence="1">Conversion of NADPH, generated by peripheral catabolic pathways, to NADH, which can enter the respiratory chain for energy generation.</text>
</comment>
<evidence type="ECO:0000259" key="14">
    <source>
        <dbReference type="Pfam" id="PF02852"/>
    </source>
</evidence>
<dbReference type="InterPro" id="IPR001100">
    <property type="entry name" value="Pyr_nuc-diS_OxRdtase"/>
</dbReference>
<comment type="caution">
    <text evidence="16">The sequence shown here is derived from an EMBL/GenBank/DDBJ whole genome shotgun (WGS) entry which is preliminary data.</text>
</comment>
<dbReference type="Pfam" id="PF07992">
    <property type="entry name" value="Pyr_redox_2"/>
    <property type="match status" value="1"/>
</dbReference>
<evidence type="ECO:0000256" key="10">
    <source>
        <dbReference type="ARBA" id="ARBA00023002"/>
    </source>
</evidence>
<evidence type="ECO:0000256" key="8">
    <source>
        <dbReference type="ARBA" id="ARBA00022827"/>
    </source>
</evidence>
<dbReference type="GO" id="GO:0006103">
    <property type="term" value="P:2-oxoglutarate metabolic process"/>
    <property type="evidence" value="ECO:0007669"/>
    <property type="project" value="TreeGrafter"/>
</dbReference>
<evidence type="ECO:0000256" key="4">
    <source>
        <dbReference type="ARBA" id="ARBA00012772"/>
    </source>
</evidence>
<dbReference type="PIRSF" id="PIRSF000350">
    <property type="entry name" value="Mercury_reductase_MerA"/>
    <property type="match status" value="1"/>
</dbReference>
<keyword evidence="10" id="KW-0560">Oxidoreductase</keyword>
<dbReference type="GO" id="GO:0004148">
    <property type="term" value="F:dihydrolipoyl dehydrogenase (NADH) activity"/>
    <property type="evidence" value="ECO:0007669"/>
    <property type="project" value="TreeGrafter"/>
</dbReference>
<dbReference type="PRINTS" id="PR00368">
    <property type="entry name" value="FADPNR"/>
</dbReference>
<dbReference type="InterPro" id="IPR023753">
    <property type="entry name" value="FAD/NAD-binding_dom"/>
</dbReference>
<dbReference type="PANTHER" id="PTHR22912:SF93">
    <property type="entry name" value="SOLUBLE PYRIDINE NUCLEOTIDE TRANSHYDROGENASE"/>
    <property type="match status" value="1"/>
</dbReference>
<keyword evidence="11 13" id="KW-0520">NAD</keyword>
<keyword evidence="6" id="KW-0963">Cytoplasm</keyword>
<feature type="binding site" evidence="13">
    <location>
        <begin position="181"/>
        <end position="188"/>
    </location>
    <ligand>
        <name>NAD(+)</name>
        <dbReference type="ChEBI" id="CHEBI:57540"/>
    </ligand>
</feature>
<evidence type="ECO:0000256" key="2">
    <source>
        <dbReference type="ARBA" id="ARBA00004496"/>
    </source>
</evidence>
<evidence type="ECO:0000256" key="12">
    <source>
        <dbReference type="ARBA" id="ARBA00031183"/>
    </source>
</evidence>
<comment type="cofactor">
    <cofactor evidence="13">
        <name>FAD</name>
        <dbReference type="ChEBI" id="CHEBI:57692"/>
    </cofactor>
    <text evidence="13">Binds 1 FAD per subunit.</text>
</comment>
<organism evidence="16 17">
    <name type="scientific">SAR86 cluster bacterium</name>
    <dbReference type="NCBI Taxonomy" id="2030880"/>
    <lineage>
        <taxon>Bacteria</taxon>
        <taxon>Pseudomonadati</taxon>
        <taxon>Pseudomonadota</taxon>
        <taxon>Gammaproteobacteria</taxon>
        <taxon>SAR86 cluster</taxon>
    </lineage>
</organism>
<dbReference type="Gene3D" id="3.50.50.60">
    <property type="entry name" value="FAD/NAD(P)-binding domain"/>
    <property type="match status" value="2"/>
</dbReference>
<feature type="binding site" evidence="13">
    <location>
        <position position="53"/>
    </location>
    <ligand>
        <name>FAD</name>
        <dbReference type="ChEBI" id="CHEBI:57692"/>
    </ligand>
</feature>
<feature type="binding site" evidence="13">
    <location>
        <begin position="144"/>
        <end position="146"/>
    </location>
    <ligand>
        <name>FAD</name>
        <dbReference type="ChEBI" id="CHEBI:57692"/>
    </ligand>
</feature>
<feature type="binding site" evidence="13">
    <location>
        <position position="268"/>
    </location>
    <ligand>
        <name>NAD(+)</name>
        <dbReference type="ChEBI" id="CHEBI:57540"/>
    </ligand>
</feature>
<evidence type="ECO:0000259" key="15">
    <source>
        <dbReference type="Pfam" id="PF07992"/>
    </source>
</evidence>
<keyword evidence="7" id="KW-0285">Flavoprotein</keyword>
<sequence length="463" mass="51011">MAKKQYEIIVIGSGPAGESAAMNAAKSTHSVAMICDKPRVGGNSAYHGTIPSKALRNSVRQFLDLNNNPMFRDLAEVGKIGFETIIKHAEHAVDEHLSMNTAAYERNKIPVIHGSAQFVDKNTITVNDGKKSTKFKADHFIIATGSRPYRPEFVDFNHPRVFDSDTILKLSYTPSKVTIIGAGVIGCEYASIFGGLGINVELINPEETLLSFLDTEITDALSYHLGNLAVRCRHQEHYDKMQCNDDAVITYLQSGKKIKSDIVLWANGRTGNTDKLNLKCLGMEANSRGQLEVNNKYQTKVENIYAAGDVIGRPSLASAAFDQGRAACNAIVNPEEFVWVGDVPTGIYTIPEISTIGLNEQELTEKKVPYEVGKAFFRNLARAQITGENVGMLKIIFHFDTLEILGIHCFGSQASEIVHIGQAIMSQKGEANSLKYFMNTTFNYPTMAEAYKVAAYDGYNRVF</sequence>
<evidence type="ECO:0000256" key="13">
    <source>
        <dbReference type="PIRSR" id="PIRSR000350-3"/>
    </source>
</evidence>